<gene>
    <name evidence="4" type="ordered locus">Kcr_0519</name>
</gene>
<evidence type="ECO:0000313" key="5">
    <source>
        <dbReference type="Proteomes" id="UP000001686"/>
    </source>
</evidence>
<evidence type="ECO:0000256" key="1">
    <source>
        <dbReference type="ARBA" id="ARBA00022670"/>
    </source>
</evidence>
<keyword evidence="1 4" id="KW-0645">Protease</keyword>
<dbReference type="FunCoup" id="B1L493">
    <property type="interactions" value="85"/>
</dbReference>
<dbReference type="InParanoid" id="B1L493"/>
<dbReference type="InterPro" id="IPR036034">
    <property type="entry name" value="PDZ_sf"/>
</dbReference>
<evidence type="ECO:0000259" key="3">
    <source>
        <dbReference type="PROSITE" id="PS50106"/>
    </source>
</evidence>
<dbReference type="InterPro" id="IPR009003">
    <property type="entry name" value="Peptidase_S1_PA"/>
</dbReference>
<dbReference type="PROSITE" id="PS50106">
    <property type="entry name" value="PDZ"/>
    <property type="match status" value="1"/>
</dbReference>
<dbReference type="PRINTS" id="PR00834">
    <property type="entry name" value="PROTEASES2C"/>
</dbReference>
<organism evidence="4 5">
    <name type="scientific">Korarchaeum cryptofilum (strain OPF8)</name>
    <dbReference type="NCBI Taxonomy" id="374847"/>
    <lineage>
        <taxon>Archaea</taxon>
        <taxon>Thermoproteota</taxon>
        <taxon>Candidatus Korarchaeia</taxon>
        <taxon>Candidatus Korarchaeales</taxon>
        <taxon>Candidatus Korarchaeaceae</taxon>
        <taxon>Candidatus Korarchaeum</taxon>
    </lineage>
</organism>
<dbReference type="Gene3D" id="2.40.10.120">
    <property type="match status" value="1"/>
</dbReference>
<dbReference type="SUPFAM" id="SSF50156">
    <property type="entry name" value="PDZ domain-like"/>
    <property type="match status" value="1"/>
</dbReference>
<dbReference type="STRING" id="374847.Kcr_0519"/>
<reference evidence="4 5" key="1">
    <citation type="journal article" date="2008" name="Proc. Natl. Acad. Sci. U.S.A.">
        <title>A korarchaeal genome reveals new insights into the evolution of the Archaea.</title>
        <authorList>
            <person name="Elkins J.G."/>
            <person name="Podar M."/>
            <person name="Graham D.E."/>
            <person name="Makarova K.S."/>
            <person name="Wolf Y."/>
            <person name="Randau L."/>
            <person name="Hedlund B.P."/>
            <person name="Brochier-Armanet C."/>
            <person name="Kunin V."/>
            <person name="Anderson I."/>
            <person name="Lapidus A."/>
            <person name="Goltsman E."/>
            <person name="Barry K."/>
            <person name="Koonin E.V."/>
            <person name="Hugenholtz P."/>
            <person name="Kyrpides N."/>
            <person name="Wanner G."/>
            <person name="Richardson P."/>
            <person name="Keller M."/>
            <person name="Stetter K.O."/>
        </authorList>
    </citation>
    <scope>NUCLEOTIDE SEQUENCE [LARGE SCALE GENOMIC DNA]</scope>
    <source>
        <strain evidence="5">OPF8</strain>
    </source>
</reference>
<dbReference type="PhylomeDB" id="B1L493"/>
<proteinExistence type="predicted"/>
<dbReference type="eggNOG" id="arCOG02833">
    <property type="taxonomic scope" value="Archaea"/>
</dbReference>
<keyword evidence="5" id="KW-1185">Reference proteome</keyword>
<dbReference type="KEGG" id="kcr:Kcr_0519"/>
<accession>B1L493</accession>
<dbReference type="SUPFAM" id="SSF50494">
    <property type="entry name" value="Trypsin-like serine proteases"/>
    <property type="match status" value="1"/>
</dbReference>
<keyword evidence="4" id="KW-0560">Oxidoreductase</keyword>
<feature type="domain" description="PDZ" evidence="3">
    <location>
        <begin position="220"/>
        <end position="298"/>
    </location>
</feature>
<dbReference type="GO" id="GO:0004252">
    <property type="term" value="F:serine-type endopeptidase activity"/>
    <property type="evidence" value="ECO:0007669"/>
    <property type="project" value="InterPro"/>
</dbReference>
<name>B1L493_KORCO</name>
<protein>
    <submittedName>
        <fullName evidence="4">Serine protease Do (Heat-shock protein)</fullName>
        <ecNumber evidence="4">1.3.1.74</ecNumber>
    </submittedName>
</protein>
<dbReference type="HOGENOM" id="CLU_020120_2_2_2"/>
<dbReference type="GO" id="GO:0032440">
    <property type="term" value="F:2-alkenal reductase [NAD(P)H] activity"/>
    <property type="evidence" value="ECO:0007669"/>
    <property type="project" value="UniProtKB-EC"/>
</dbReference>
<dbReference type="PANTHER" id="PTHR43343">
    <property type="entry name" value="PEPTIDASE S12"/>
    <property type="match status" value="1"/>
</dbReference>
<dbReference type="EnsemblBacteria" id="ACB07272">
    <property type="protein sequence ID" value="ACB07272"/>
    <property type="gene ID" value="Kcr_0519"/>
</dbReference>
<dbReference type="AlphaFoldDB" id="B1L493"/>
<dbReference type="GO" id="GO:0006508">
    <property type="term" value="P:proteolysis"/>
    <property type="evidence" value="ECO:0007669"/>
    <property type="project" value="UniProtKB-KW"/>
</dbReference>
<evidence type="ECO:0000313" key="4">
    <source>
        <dbReference type="EMBL" id="ACB07272.1"/>
    </source>
</evidence>
<evidence type="ECO:0000256" key="2">
    <source>
        <dbReference type="ARBA" id="ARBA00022801"/>
    </source>
</evidence>
<dbReference type="EC" id="1.3.1.74" evidence="4"/>
<dbReference type="InterPro" id="IPR051201">
    <property type="entry name" value="Chloro_Bact_Ser_Proteases"/>
</dbReference>
<dbReference type="EMBL" id="CP000968">
    <property type="protein sequence ID" value="ACB07272.1"/>
    <property type="molecule type" value="Genomic_DNA"/>
</dbReference>
<sequence length="326" mass="34619">MVELEKIIYSFSPDESMDFKEISDRIASMVSEIAESVVTVYTTVPEISFFFGPKVLHGAGSGFIARKGMVVTNAHVVARAKEINVVFSEGSSSRGKLRALDTMRDLALVEVDSDLPPLRMGDSDSVRIGELVFAVGSPLGLTGTSVSMGVISAVGRAIIDEASGIYLDDLLQTDAAINPGNSGGPIVNCGGEAVGVATAIVPFAQGIGFAIPINSVKRFLSMIEKYGRPIRAWIGVFVAPLNPNISQMYGIPQREGLIVVQVIPRSPAASKGIRPGDVIVEAAGRKLIKASDLRNALEDNYGSDCVNLKVYRDGSSFEVCVPLIVE</sequence>
<dbReference type="Pfam" id="PF13180">
    <property type="entry name" value="PDZ_2"/>
    <property type="match status" value="1"/>
</dbReference>
<dbReference type="Pfam" id="PF13365">
    <property type="entry name" value="Trypsin_2"/>
    <property type="match status" value="1"/>
</dbReference>
<dbReference type="InterPro" id="IPR001478">
    <property type="entry name" value="PDZ"/>
</dbReference>
<dbReference type="Gene3D" id="2.30.42.10">
    <property type="match status" value="1"/>
</dbReference>
<dbReference type="InterPro" id="IPR001940">
    <property type="entry name" value="Peptidase_S1C"/>
</dbReference>
<keyword evidence="2" id="KW-0378">Hydrolase</keyword>
<dbReference type="PANTHER" id="PTHR43343:SF3">
    <property type="entry name" value="PROTEASE DO-LIKE 8, CHLOROPLASTIC"/>
    <property type="match status" value="1"/>
</dbReference>
<dbReference type="Proteomes" id="UP000001686">
    <property type="component" value="Chromosome"/>
</dbReference>
<dbReference type="SMART" id="SM00228">
    <property type="entry name" value="PDZ"/>
    <property type="match status" value="1"/>
</dbReference>